<dbReference type="GO" id="GO:0005782">
    <property type="term" value="C:peroxisomal matrix"/>
    <property type="evidence" value="ECO:0007669"/>
    <property type="project" value="TreeGrafter"/>
</dbReference>
<dbReference type="GO" id="GO:0009062">
    <property type="term" value="P:fatty acid catabolic process"/>
    <property type="evidence" value="ECO:0007669"/>
    <property type="project" value="TreeGrafter"/>
</dbReference>
<dbReference type="Pfam" id="PF13622">
    <property type="entry name" value="4HBT_3"/>
    <property type="match status" value="1"/>
</dbReference>
<dbReference type="CDD" id="cd03444">
    <property type="entry name" value="Thioesterase_II_repeat1"/>
    <property type="match status" value="1"/>
</dbReference>
<feature type="domain" description="Acyl-CoA thioesterase 2 C-terminal" evidence="5">
    <location>
        <begin position="317"/>
        <end position="430"/>
    </location>
</feature>
<evidence type="ECO:0000256" key="1">
    <source>
        <dbReference type="ARBA" id="ARBA00006538"/>
    </source>
</evidence>
<evidence type="ECO:0000256" key="4">
    <source>
        <dbReference type="ARBA" id="ARBA00023098"/>
    </source>
</evidence>
<gene>
    <name evidence="7" type="ORF">CGI_10022860</name>
</gene>
<sequence length="435" mass="49786">MASGGTMAMSKSNEESEDLSRSFLTLEKIDVNIFRASAKCLWRPVGSRFLFGGQVVGQALTAAFNTVREPLLLHSLHCYFLKGGNNEKPIIYHVDRTRDGQTYTSRNIKATQEGIPIFTMQASFKVDEVDPLEHQFTMPVVPDPEELISSMQYIRNRLETETMSDSERIRISEYLTQTIHIESRPVDPQLYHGQKQGEPRRYVWVRAMENIGNNEKPIIYHVDRTRDGQTYTSRNIKATQEGIPIFTMQASFKVDEVDPLEHQFTMPVVPDPEELISSMQYIRNRLETEDMSDSERIRISEYLTQTIHIESRPVDPQLYHGQKQGEPRRYVWVRAMENIGDNMQLQQCVAGFISDLALLGAAKQPAPVGHQIGFITSLDHSMWFHNTFRAEEWMLCEIESPQCGKGKALALGRMWRRDGVLAVSMAQEGVLRSKI</sequence>
<organism evidence="7">
    <name type="scientific">Magallana gigas</name>
    <name type="common">Pacific oyster</name>
    <name type="synonym">Crassostrea gigas</name>
    <dbReference type="NCBI Taxonomy" id="29159"/>
    <lineage>
        <taxon>Eukaryota</taxon>
        <taxon>Metazoa</taxon>
        <taxon>Spiralia</taxon>
        <taxon>Lophotrochozoa</taxon>
        <taxon>Mollusca</taxon>
        <taxon>Bivalvia</taxon>
        <taxon>Autobranchia</taxon>
        <taxon>Pteriomorphia</taxon>
        <taxon>Ostreida</taxon>
        <taxon>Ostreoidea</taxon>
        <taxon>Ostreidae</taxon>
        <taxon>Magallana</taxon>
    </lineage>
</organism>
<feature type="domain" description="Acyl-CoA thioesterase-like N-terminal HotDog" evidence="6">
    <location>
        <begin position="42"/>
        <end position="124"/>
    </location>
</feature>
<evidence type="ECO:0000256" key="2">
    <source>
        <dbReference type="ARBA" id="ARBA00011881"/>
    </source>
</evidence>
<comment type="similarity">
    <text evidence="1">Belongs to the C/M/P thioester hydrolase family.</text>
</comment>
<dbReference type="SUPFAM" id="SSF54637">
    <property type="entry name" value="Thioesterase/thiol ester dehydrase-isomerase"/>
    <property type="match status" value="4"/>
</dbReference>
<dbReference type="EMBL" id="JH818182">
    <property type="protein sequence ID" value="EKC31985.1"/>
    <property type="molecule type" value="Genomic_DNA"/>
</dbReference>
<proteinExistence type="inferred from homology"/>
<accession>K1QSS9</accession>
<reference evidence="7" key="1">
    <citation type="journal article" date="2012" name="Nature">
        <title>The oyster genome reveals stress adaptation and complexity of shell formation.</title>
        <authorList>
            <person name="Zhang G."/>
            <person name="Fang X."/>
            <person name="Guo X."/>
            <person name="Li L."/>
            <person name="Luo R."/>
            <person name="Xu F."/>
            <person name="Yang P."/>
            <person name="Zhang L."/>
            <person name="Wang X."/>
            <person name="Qi H."/>
            <person name="Xiong Z."/>
            <person name="Que H."/>
            <person name="Xie Y."/>
            <person name="Holland P.W."/>
            <person name="Paps J."/>
            <person name="Zhu Y."/>
            <person name="Wu F."/>
            <person name="Chen Y."/>
            <person name="Wang J."/>
            <person name="Peng C."/>
            <person name="Meng J."/>
            <person name="Yang L."/>
            <person name="Liu J."/>
            <person name="Wen B."/>
            <person name="Zhang N."/>
            <person name="Huang Z."/>
            <person name="Zhu Q."/>
            <person name="Feng Y."/>
            <person name="Mount A."/>
            <person name="Hedgecock D."/>
            <person name="Xu Z."/>
            <person name="Liu Y."/>
            <person name="Domazet-Loso T."/>
            <person name="Du Y."/>
            <person name="Sun X."/>
            <person name="Zhang S."/>
            <person name="Liu B."/>
            <person name="Cheng P."/>
            <person name="Jiang X."/>
            <person name="Li J."/>
            <person name="Fan D."/>
            <person name="Wang W."/>
            <person name="Fu W."/>
            <person name="Wang T."/>
            <person name="Wang B."/>
            <person name="Zhang J."/>
            <person name="Peng Z."/>
            <person name="Li Y."/>
            <person name="Li N."/>
            <person name="Wang J."/>
            <person name="Chen M."/>
            <person name="He Y."/>
            <person name="Tan F."/>
            <person name="Song X."/>
            <person name="Zheng Q."/>
            <person name="Huang R."/>
            <person name="Yang H."/>
            <person name="Du X."/>
            <person name="Chen L."/>
            <person name="Yang M."/>
            <person name="Gaffney P.M."/>
            <person name="Wang S."/>
            <person name="Luo L."/>
            <person name="She Z."/>
            <person name="Ming Y."/>
            <person name="Huang W."/>
            <person name="Zhang S."/>
            <person name="Huang B."/>
            <person name="Zhang Y."/>
            <person name="Qu T."/>
            <person name="Ni P."/>
            <person name="Miao G."/>
            <person name="Wang J."/>
            <person name="Wang Q."/>
            <person name="Steinberg C.E."/>
            <person name="Wang H."/>
            <person name="Li N."/>
            <person name="Qian L."/>
            <person name="Zhang G."/>
            <person name="Li Y."/>
            <person name="Yang H."/>
            <person name="Liu X."/>
            <person name="Wang J."/>
            <person name="Yin Y."/>
            <person name="Wang J."/>
        </authorList>
    </citation>
    <scope>NUCLEOTIDE SEQUENCE [LARGE SCALE GENOMIC DNA]</scope>
    <source>
        <strain evidence="7">05x7-T-G4-1.051#20</strain>
    </source>
</reference>
<keyword evidence="4" id="KW-0443">Lipid metabolism</keyword>
<dbReference type="CDD" id="cd00556">
    <property type="entry name" value="Thioesterase_II"/>
    <property type="match status" value="1"/>
</dbReference>
<dbReference type="Gene3D" id="2.40.160.210">
    <property type="entry name" value="Acyl-CoA thioesterase, double hotdog domain"/>
    <property type="match status" value="2"/>
</dbReference>
<dbReference type="InterPro" id="IPR042171">
    <property type="entry name" value="Acyl-CoA_hotdog"/>
</dbReference>
<dbReference type="CDD" id="cd03445">
    <property type="entry name" value="Thioesterase_II_repeat2"/>
    <property type="match status" value="1"/>
</dbReference>
<evidence type="ECO:0000259" key="6">
    <source>
        <dbReference type="Pfam" id="PF13622"/>
    </source>
</evidence>
<keyword evidence="3" id="KW-0378">Hydrolase</keyword>
<dbReference type="PANTHER" id="PTHR11066:SF34">
    <property type="entry name" value="ACYL-COENZYME A THIOESTERASE 8"/>
    <property type="match status" value="1"/>
</dbReference>
<dbReference type="InterPro" id="IPR049449">
    <property type="entry name" value="TesB_ACOT8-like_N"/>
</dbReference>
<evidence type="ECO:0000259" key="5">
    <source>
        <dbReference type="Pfam" id="PF02551"/>
    </source>
</evidence>
<dbReference type="PANTHER" id="PTHR11066">
    <property type="entry name" value="ACYL-COA THIOESTERASE"/>
    <property type="match status" value="1"/>
</dbReference>
<dbReference type="HOGENOM" id="CLU_032690_3_0_1"/>
<dbReference type="GO" id="GO:0047617">
    <property type="term" value="F:fatty acyl-CoA hydrolase activity"/>
    <property type="evidence" value="ECO:0007669"/>
    <property type="project" value="InterPro"/>
</dbReference>
<dbReference type="InParanoid" id="K1QSS9"/>
<dbReference type="InterPro" id="IPR025652">
    <property type="entry name" value="TesB_C"/>
</dbReference>
<dbReference type="InterPro" id="IPR029069">
    <property type="entry name" value="HotDog_dom_sf"/>
</dbReference>
<evidence type="ECO:0000256" key="3">
    <source>
        <dbReference type="ARBA" id="ARBA00022801"/>
    </source>
</evidence>
<evidence type="ECO:0000313" key="7">
    <source>
        <dbReference type="EMBL" id="EKC31985.1"/>
    </source>
</evidence>
<dbReference type="Pfam" id="PF02551">
    <property type="entry name" value="Acyl_CoA_thio"/>
    <property type="match status" value="1"/>
</dbReference>
<dbReference type="GO" id="GO:0006637">
    <property type="term" value="P:acyl-CoA metabolic process"/>
    <property type="evidence" value="ECO:0007669"/>
    <property type="project" value="InterPro"/>
</dbReference>
<dbReference type="AlphaFoldDB" id="K1QSS9"/>
<dbReference type="FunFam" id="2.40.160.210:FF:000001">
    <property type="entry name" value="Acyl-CoA thioesterase II"/>
    <property type="match status" value="2"/>
</dbReference>
<dbReference type="InterPro" id="IPR003703">
    <property type="entry name" value="Acyl_CoA_thio"/>
</dbReference>
<comment type="subunit">
    <text evidence="2">Homotetramer.</text>
</comment>
<name>K1QSS9_MAGGI</name>
<protein>
    <submittedName>
        <fullName evidence="7">Acyl-coenzyme A thioesterase 8</fullName>
    </submittedName>
</protein>